<dbReference type="EMBL" id="FXTY01000006">
    <property type="protein sequence ID" value="SMP28526.1"/>
    <property type="molecule type" value="Genomic_DNA"/>
</dbReference>
<dbReference type="Pfam" id="PF00483">
    <property type="entry name" value="NTP_transferase"/>
    <property type="match status" value="1"/>
</dbReference>
<evidence type="ECO:0000313" key="3">
    <source>
        <dbReference type="Proteomes" id="UP001157961"/>
    </source>
</evidence>
<dbReference type="PANTHER" id="PTHR22572">
    <property type="entry name" value="SUGAR-1-PHOSPHATE GUANYL TRANSFERASE"/>
    <property type="match status" value="1"/>
</dbReference>
<dbReference type="Pfam" id="PF01740">
    <property type="entry name" value="STAS"/>
    <property type="match status" value="1"/>
</dbReference>
<dbReference type="InterPro" id="IPR002645">
    <property type="entry name" value="STAS_dom"/>
</dbReference>
<dbReference type="SUPFAM" id="SSF52091">
    <property type="entry name" value="SpoIIaa-like"/>
    <property type="match status" value="1"/>
</dbReference>
<dbReference type="SUPFAM" id="SSF51161">
    <property type="entry name" value="Trimeric LpxA-like enzymes"/>
    <property type="match status" value="1"/>
</dbReference>
<accession>A0ABY1P846</accession>
<dbReference type="InterPro" id="IPR005835">
    <property type="entry name" value="NTP_transferase_dom"/>
</dbReference>
<feature type="domain" description="STAS" evidence="1">
    <location>
        <begin position="1"/>
        <end position="110"/>
    </location>
</feature>
<dbReference type="InterPro" id="IPR036513">
    <property type="entry name" value="STAS_dom_sf"/>
</dbReference>
<dbReference type="RefSeq" id="WP_283426909.1">
    <property type="nucleotide sequence ID" value="NZ_FXTY01000006.1"/>
</dbReference>
<dbReference type="PROSITE" id="PS50801">
    <property type="entry name" value="STAS"/>
    <property type="match status" value="1"/>
</dbReference>
<proteinExistence type="predicted"/>
<dbReference type="CDD" id="cd04181">
    <property type="entry name" value="NTP_transferase"/>
    <property type="match status" value="1"/>
</dbReference>
<dbReference type="InterPro" id="IPR050486">
    <property type="entry name" value="Mannose-1P_guanyltransferase"/>
</dbReference>
<reference evidence="2 3" key="1">
    <citation type="submission" date="2017-05" db="EMBL/GenBank/DDBJ databases">
        <authorList>
            <person name="Varghese N."/>
            <person name="Submissions S."/>
        </authorList>
    </citation>
    <scope>NUCLEOTIDE SEQUENCE [LARGE SCALE GENOMIC DNA]</scope>
    <source>
        <strain evidence="2 3">DSM 29734</strain>
    </source>
</reference>
<dbReference type="Gene3D" id="2.160.10.10">
    <property type="entry name" value="Hexapeptide repeat proteins"/>
    <property type="match status" value="1"/>
</dbReference>
<name>A0ABY1P846_9RHOB</name>
<organism evidence="2 3">
    <name type="scientific">Shimia sagamensis</name>
    <dbReference type="NCBI Taxonomy" id="1566352"/>
    <lineage>
        <taxon>Bacteria</taxon>
        <taxon>Pseudomonadati</taxon>
        <taxon>Pseudomonadota</taxon>
        <taxon>Alphaproteobacteria</taxon>
        <taxon>Rhodobacterales</taxon>
        <taxon>Roseobacteraceae</taxon>
    </lineage>
</organism>
<dbReference type="SUPFAM" id="SSF53448">
    <property type="entry name" value="Nucleotide-diphospho-sugar transferases"/>
    <property type="match status" value="1"/>
</dbReference>
<sequence>MLTNSEDVGMISILKIAAARLTSADYATLKAAEAQCAVRGRSAILVDLSAVRRIARSGLAALVEFQSEAPHQMAVGFFGAGERVQKEISKCSLAKLLRVFKTRKDALAAPVFRARQLTGVKAVILVAGQGARMAPLSQDTPKPLLDFLGRPILDHVLRHLSGFGIRDFILNPGHLAPQFHAHVRSSPLRSFQFLNEGEWYGDQWQGAPLGSASTLRHLQRNTRAFDEDFLVFCGDAVTNVDVAALLAQHRASGADVTMAAQHVPPARVQQYGIIDAERSGRIRRFIEKPAPKDAPSCLASTGIYVFAPRVLKHVSAQPEQDIAQHLLPRLLAAGQHLQVYDAPFSWIDMGNPQDYFSGLSRGLRGLIPDLMPNGQLIRRHVWAADGAQVSPRAVIVGPAFIGADAVVEAGAKLEGPVVLGAGARACGRSLVRRSVVCAQTRIKPGTWVDDMIVAPDWAVDHRYMDSHAQPHTPLGGVEVEPLQDREPLIQPQPTVRQAGGGV</sequence>
<protein>
    <submittedName>
        <fullName evidence="2">NDP-sugar pyrophosphorylase, includes eIF-2Bgamma, eIF-2Bepsilon, and LPS biosynthesis proteins</fullName>
    </submittedName>
</protein>
<dbReference type="Gene3D" id="3.30.750.24">
    <property type="entry name" value="STAS domain"/>
    <property type="match status" value="1"/>
</dbReference>
<keyword evidence="3" id="KW-1185">Reference proteome</keyword>
<dbReference type="InterPro" id="IPR029044">
    <property type="entry name" value="Nucleotide-diphossugar_trans"/>
</dbReference>
<gene>
    <name evidence="2" type="ORF">SAMN06265373_10653</name>
</gene>
<evidence type="ECO:0000313" key="2">
    <source>
        <dbReference type="EMBL" id="SMP28526.1"/>
    </source>
</evidence>
<evidence type="ECO:0000259" key="1">
    <source>
        <dbReference type="PROSITE" id="PS50801"/>
    </source>
</evidence>
<dbReference type="InterPro" id="IPR011004">
    <property type="entry name" value="Trimer_LpxA-like_sf"/>
</dbReference>
<comment type="caution">
    <text evidence="2">The sequence shown here is derived from an EMBL/GenBank/DDBJ whole genome shotgun (WGS) entry which is preliminary data.</text>
</comment>
<dbReference type="Proteomes" id="UP001157961">
    <property type="component" value="Unassembled WGS sequence"/>
</dbReference>
<dbReference type="Gene3D" id="3.90.550.10">
    <property type="entry name" value="Spore Coat Polysaccharide Biosynthesis Protein SpsA, Chain A"/>
    <property type="match status" value="1"/>
</dbReference>